<dbReference type="EMBL" id="JH711574">
    <property type="protein sequence ID" value="EIW85795.1"/>
    <property type="molecule type" value="Genomic_DNA"/>
</dbReference>
<dbReference type="Pfam" id="PF09692">
    <property type="entry name" value="Arb1"/>
    <property type="match status" value="1"/>
</dbReference>
<dbReference type="Proteomes" id="UP000053558">
    <property type="component" value="Unassembled WGS sequence"/>
</dbReference>
<dbReference type="InterPro" id="IPR018606">
    <property type="entry name" value="Arb1"/>
</dbReference>
<dbReference type="KEGG" id="cput:CONPUDRAFT_162884"/>
<dbReference type="GO" id="GO:0033167">
    <property type="term" value="C:ARC complex"/>
    <property type="evidence" value="ECO:0007669"/>
    <property type="project" value="InterPro"/>
</dbReference>
<proteinExistence type="predicted"/>
<sequence length="682" mass="75483">MSDKTEVDDTAGSVDLGPTLLRFPPFPPVPDGVTIAPFKDFKASGYTRTIAPLSDNEARWSGLTPREVEVDAAYGIPTIRLTTEEERKKLQKAKKRKRIAGTQKDEEGRVVTWWEEWAAGEEKRRTSFPLAGGMQYTERVHQAADDFRAGRPWPTVSTRVRLMWDHFGVFIGLLDCLPVYRKVKPNNKPDVQRPIEHDDIPSDEDVAPNTSQISPGTVSPKQEPIPVATRTVDQDIVQDYMEPVWQPNKRAMPAGEEGVLTEKLRRRMKVFVDDIEGGVKMFLGAYMRDKGLMWSSQNLNIAPIIISFFLRFLLRNAVFEDSRDHSDSLKRALFVAELAKHELPRTARIGLALPDAFSVASVACWGAQATATTMGEPDKALETSLEESSRTDTGELAAKVEYIHSLGEDAEVVPAQTVLHSVTAQQVLEDKGLASSNRSALGFEAVESTTQGTLSNDPWPPSPSIAASVVANGAIADNSLNEGDTSDWTSPTTCSLLSFIGGPSVLPLTHTTGVVERSTRRVRAIVMPYTQVLPATSVFAPKGIFAGLARVYFGPWWFSREDAENEAREGAEIRAPEVLSRGRIRAEEEGDQQGYDEYRDDVMLLMQPEAAETLGLGMGLQGVWVQAIRRSDETSMVDENRGTQEGWWYAEGVSAAFPSYFVDMPQEWDNTQVGREASDEED</sequence>
<name>A0A5M3N4N1_CONPW</name>
<feature type="compositionally biased region" description="Basic and acidic residues" evidence="1">
    <location>
        <begin position="190"/>
        <end position="200"/>
    </location>
</feature>
<accession>A0A5M3N4N1</accession>
<feature type="region of interest" description="Disordered" evidence="1">
    <location>
        <begin position="1"/>
        <end position="21"/>
    </location>
</feature>
<protein>
    <submittedName>
        <fullName evidence="2">Uncharacterized protein</fullName>
    </submittedName>
</protein>
<evidence type="ECO:0000313" key="2">
    <source>
        <dbReference type="EMBL" id="EIW85795.1"/>
    </source>
</evidence>
<dbReference type="GeneID" id="19204807"/>
<comment type="caution">
    <text evidence="2">The sequence shown here is derived from an EMBL/GenBank/DDBJ whole genome shotgun (WGS) entry which is preliminary data.</text>
</comment>
<dbReference type="GO" id="GO:0031047">
    <property type="term" value="P:regulatory ncRNA-mediated gene silencing"/>
    <property type="evidence" value="ECO:0007669"/>
    <property type="project" value="InterPro"/>
</dbReference>
<dbReference type="OrthoDB" id="435402at2759"/>
<gene>
    <name evidence="2" type="ORF">CONPUDRAFT_162884</name>
</gene>
<feature type="region of interest" description="Disordered" evidence="1">
    <location>
        <begin position="186"/>
        <end position="223"/>
    </location>
</feature>
<evidence type="ECO:0000313" key="3">
    <source>
        <dbReference type="Proteomes" id="UP000053558"/>
    </source>
</evidence>
<dbReference type="RefSeq" id="XP_007765165.1">
    <property type="nucleotide sequence ID" value="XM_007766975.1"/>
</dbReference>
<evidence type="ECO:0000256" key="1">
    <source>
        <dbReference type="SAM" id="MobiDB-lite"/>
    </source>
</evidence>
<organism evidence="2 3">
    <name type="scientific">Coniophora puteana (strain RWD-64-598)</name>
    <name type="common">Brown rot fungus</name>
    <dbReference type="NCBI Taxonomy" id="741705"/>
    <lineage>
        <taxon>Eukaryota</taxon>
        <taxon>Fungi</taxon>
        <taxon>Dikarya</taxon>
        <taxon>Basidiomycota</taxon>
        <taxon>Agaricomycotina</taxon>
        <taxon>Agaricomycetes</taxon>
        <taxon>Agaricomycetidae</taxon>
        <taxon>Boletales</taxon>
        <taxon>Coniophorineae</taxon>
        <taxon>Coniophoraceae</taxon>
        <taxon>Coniophora</taxon>
    </lineage>
</organism>
<dbReference type="AlphaFoldDB" id="A0A5M3N4N1"/>
<reference evidence="3" key="1">
    <citation type="journal article" date="2012" name="Science">
        <title>The Paleozoic origin of enzymatic lignin decomposition reconstructed from 31 fungal genomes.</title>
        <authorList>
            <person name="Floudas D."/>
            <person name="Binder M."/>
            <person name="Riley R."/>
            <person name="Barry K."/>
            <person name="Blanchette R.A."/>
            <person name="Henrissat B."/>
            <person name="Martinez A.T."/>
            <person name="Otillar R."/>
            <person name="Spatafora J.W."/>
            <person name="Yadav J.S."/>
            <person name="Aerts A."/>
            <person name="Benoit I."/>
            <person name="Boyd A."/>
            <person name="Carlson A."/>
            <person name="Copeland A."/>
            <person name="Coutinho P.M."/>
            <person name="de Vries R.P."/>
            <person name="Ferreira P."/>
            <person name="Findley K."/>
            <person name="Foster B."/>
            <person name="Gaskell J."/>
            <person name="Glotzer D."/>
            <person name="Gorecki P."/>
            <person name="Heitman J."/>
            <person name="Hesse C."/>
            <person name="Hori C."/>
            <person name="Igarashi K."/>
            <person name="Jurgens J.A."/>
            <person name="Kallen N."/>
            <person name="Kersten P."/>
            <person name="Kohler A."/>
            <person name="Kuees U."/>
            <person name="Kumar T.K.A."/>
            <person name="Kuo A."/>
            <person name="LaButti K."/>
            <person name="Larrondo L.F."/>
            <person name="Lindquist E."/>
            <person name="Ling A."/>
            <person name="Lombard V."/>
            <person name="Lucas S."/>
            <person name="Lundell T."/>
            <person name="Martin R."/>
            <person name="McLaughlin D.J."/>
            <person name="Morgenstern I."/>
            <person name="Morin E."/>
            <person name="Murat C."/>
            <person name="Nagy L.G."/>
            <person name="Nolan M."/>
            <person name="Ohm R.A."/>
            <person name="Patyshakuliyeva A."/>
            <person name="Rokas A."/>
            <person name="Ruiz-Duenas F.J."/>
            <person name="Sabat G."/>
            <person name="Salamov A."/>
            <person name="Samejima M."/>
            <person name="Schmutz J."/>
            <person name="Slot J.C."/>
            <person name="St John F."/>
            <person name="Stenlid J."/>
            <person name="Sun H."/>
            <person name="Sun S."/>
            <person name="Syed K."/>
            <person name="Tsang A."/>
            <person name="Wiebenga A."/>
            <person name="Young D."/>
            <person name="Pisabarro A."/>
            <person name="Eastwood D.C."/>
            <person name="Martin F."/>
            <person name="Cullen D."/>
            <person name="Grigoriev I.V."/>
            <person name="Hibbett D.S."/>
        </authorList>
    </citation>
    <scope>NUCLEOTIDE SEQUENCE [LARGE SCALE GENOMIC DNA]</scope>
    <source>
        <strain evidence="3">RWD-64-598 SS2</strain>
    </source>
</reference>
<keyword evidence="3" id="KW-1185">Reference proteome</keyword>
<feature type="compositionally biased region" description="Polar residues" evidence="1">
    <location>
        <begin position="208"/>
        <end position="220"/>
    </location>
</feature>